<feature type="chain" id="PRO_5003377150" description="Peptidase A1 domain-containing protein" evidence="8">
    <location>
        <begin position="19"/>
        <end position="413"/>
    </location>
</feature>
<dbReference type="AlphaFoldDB" id="F8Q6W7"/>
<keyword evidence="6" id="KW-1015">Disulfide bond</keyword>
<dbReference type="eggNOG" id="KOG1339">
    <property type="taxonomic scope" value="Eukaryota"/>
</dbReference>
<dbReference type="GO" id="GO:0006508">
    <property type="term" value="P:proteolysis"/>
    <property type="evidence" value="ECO:0007669"/>
    <property type="project" value="UniProtKB-KW"/>
</dbReference>
<dbReference type="OMA" id="FMQYMRA"/>
<dbReference type="PANTHER" id="PTHR47966">
    <property type="entry name" value="BETA-SITE APP-CLEAVING ENZYME, ISOFORM A-RELATED"/>
    <property type="match status" value="1"/>
</dbReference>
<dbReference type="Pfam" id="PF00026">
    <property type="entry name" value="Asp"/>
    <property type="match status" value="1"/>
</dbReference>
<evidence type="ECO:0000256" key="8">
    <source>
        <dbReference type="SAM" id="SignalP"/>
    </source>
</evidence>
<keyword evidence="4 7" id="KW-0378">Hydrolase</keyword>
<dbReference type="PANTHER" id="PTHR47966:SF57">
    <property type="entry name" value="PEPTIDASE A1 DOMAIN-CONTAINING PROTEIN"/>
    <property type="match status" value="1"/>
</dbReference>
<evidence type="ECO:0000313" key="11">
    <source>
        <dbReference type="Proteomes" id="UP000008063"/>
    </source>
</evidence>
<dbReference type="PROSITE" id="PS00141">
    <property type="entry name" value="ASP_PROTEASE"/>
    <property type="match status" value="1"/>
</dbReference>
<protein>
    <recommendedName>
        <fullName evidence="9">Peptidase A1 domain-containing protein</fullName>
    </recommendedName>
</protein>
<dbReference type="InterPro" id="IPR001461">
    <property type="entry name" value="Aspartic_peptidase_A1"/>
</dbReference>
<dbReference type="SUPFAM" id="SSF50630">
    <property type="entry name" value="Acid proteases"/>
    <property type="match status" value="1"/>
</dbReference>
<dbReference type="InterPro" id="IPR033121">
    <property type="entry name" value="PEPTIDASE_A1"/>
</dbReference>
<dbReference type="HOGENOM" id="CLU_013253_1_4_1"/>
<dbReference type="FunCoup" id="F8Q6W7">
    <property type="interactions" value="45"/>
</dbReference>
<dbReference type="InterPro" id="IPR021109">
    <property type="entry name" value="Peptidase_aspartic_dom_sf"/>
</dbReference>
<evidence type="ECO:0000256" key="6">
    <source>
        <dbReference type="PIRSR" id="PIRSR601461-2"/>
    </source>
</evidence>
<dbReference type="InterPro" id="IPR001969">
    <property type="entry name" value="Aspartic_peptidase_AS"/>
</dbReference>
<evidence type="ECO:0000256" key="7">
    <source>
        <dbReference type="RuleBase" id="RU000454"/>
    </source>
</evidence>
<evidence type="ECO:0000256" key="1">
    <source>
        <dbReference type="ARBA" id="ARBA00007447"/>
    </source>
</evidence>
<evidence type="ECO:0000256" key="2">
    <source>
        <dbReference type="ARBA" id="ARBA00022670"/>
    </source>
</evidence>
<gene>
    <name evidence="10" type="ORF">SERLA73DRAFT_76327</name>
</gene>
<feature type="active site" evidence="5">
    <location>
        <position position="118"/>
    </location>
</feature>
<dbReference type="InParanoid" id="F8Q6W7"/>
<dbReference type="EMBL" id="GL945484">
    <property type="protein sequence ID" value="EGN96355.1"/>
    <property type="molecule type" value="Genomic_DNA"/>
</dbReference>
<evidence type="ECO:0000256" key="3">
    <source>
        <dbReference type="ARBA" id="ARBA00022750"/>
    </source>
</evidence>
<comment type="similarity">
    <text evidence="1 7">Belongs to the peptidase A1 family.</text>
</comment>
<accession>F8Q6W7</accession>
<dbReference type="GO" id="GO:0004190">
    <property type="term" value="F:aspartic-type endopeptidase activity"/>
    <property type="evidence" value="ECO:0007669"/>
    <property type="project" value="UniProtKB-KW"/>
</dbReference>
<dbReference type="STRING" id="936435.F8Q6W7"/>
<keyword evidence="8" id="KW-0732">Signal</keyword>
<keyword evidence="3 7" id="KW-0064">Aspartyl protease</keyword>
<keyword evidence="11" id="KW-1185">Reference proteome</keyword>
<sequence>MRFALATVVTVLPLLIAATPNTASKNTLKIPIAKHSSLVDQHGVVDIIALKSHVTSAVAKINYGFSKFEKNTGAPHPNAKPEAVGNSGSIPLTDDHGQLWFGSISVGTPAVTYTVDFDTGSSDLFLPGPNCSSTCSGHTIYNPLTSTTSKDLGGTFTLTYGDGSTVEGELYSDTVSIAGLSATGQTLGAASQYSTGFAKSQFPADGLLGMAFQSLSDYRASPVFQTLVSEGRTSEPVFAFKLATSGSELHIGGTDSKAYTGEFSYADVVLPAYWQVIMDSIQGNGHASLFSVNCIIDTGTTLVIGDTFSVDLLYSEVGGTDASDTVGEGFYTFPCNNVPKVSFTFSGKSFPISPSTFNLGPVAVGSPDCVGGIVASSIISDAPPFWIVGDVFLSNVYTIFDFGNIRVGFADLA</sequence>
<evidence type="ECO:0000256" key="4">
    <source>
        <dbReference type="ARBA" id="ARBA00022801"/>
    </source>
</evidence>
<feature type="active site" evidence="5">
    <location>
        <position position="297"/>
    </location>
</feature>
<proteinExistence type="inferred from homology"/>
<dbReference type="OrthoDB" id="15189at2759"/>
<dbReference type="PROSITE" id="PS51767">
    <property type="entry name" value="PEPTIDASE_A1"/>
    <property type="match status" value="1"/>
</dbReference>
<feature type="disulfide bond" evidence="6">
    <location>
        <begin position="131"/>
        <end position="135"/>
    </location>
</feature>
<evidence type="ECO:0000313" key="10">
    <source>
        <dbReference type="EMBL" id="EGN96355.1"/>
    </source>
</evidence>
<evidence type="ECO:0000256" key="5">
    <source>
        <dbReference type="PIRSR" id="PIRSR601461-1"/>
    </source>
</evidence>
<dbReference type="PRINTS" id="PR00792">
    <property type="entry name" value="PEPSIN"/>
</dbReference>
<organism evidence="11">
    <name type="scientific">Serpula lacrymans var. lacrymans (strain S7.3)</name>
    <name type="common">Dry rot fungus</name>
    <dbReference type="NCBI Taxonomy" id="936435"/>
    <lineage>
        <taxon>Eukaryota</taxon>
        <taxon>Fungi</taxon>
        <taxon>Dikarya</taxon>
        <taxon>Basidiomycota</taxon>
        <taxon>Agaricomycotina</taxon>
        <taxon>Agaricomycetes</taxon>
        <taxon>Agaricomycetidae</taxon>
        <taxon>Boletales</taxon>
        <taxon>Coniophorineae</taxon>
        <taxon>Serpulaceae</taxon>
        <taxon>Serpula</taxon>
    </lineage>
</organism>
<feature type="domain" description="Peptidase A1" evidence="9">
    <location>
        <begin position="100"/>
        <end position="410"/>
    </location>
</feature>
<keyword evidence="2 7" id="KW-0645">Protease</keyword>
<dbReference type="Proteomes" id="UP000008063">
    <property type="component" value="Unassembled WGS sequence"/>
</dbReference>
<evidence type="ECO:0000259" key="9">
    <source>
        <dbReference type="PROSITE" id="PS51767"/>
    </source>
</evidence>
<name>F8Q6W7_SERL3</name>
<dbReference type="Gene3D" id="2.40.70.10">
    <property type="entry name" value="Acid Proteases"/>
    <property type="match status" value="2"/>
</dbReference>
<reference evidence="11" key="1">
    <citation type="journal article" date="2011" name="Science">
        <title>The plant cell wall-decomposing machinery underlies the functional diversity of forest fungi.</title>
        <authorList>
            <person name="Eastwood D.C."/>
            <person name="Floudas D."/>
            <person name="Binder M."/>
            <person name="Majcherczyk A."/>
            <person name="Schneider P."/>
            <person name="Aerts A."/>
            <person name="Asiegbu F.O."/>
            <person name="Baker S.E."/>
            <person name="Barry K."/>
            <person name="Bendiksby M."/>
            <person name="Blumentritt M."/>
            <person name="Coutinho P.M."/>
            <person name="Cullen D."/>
            <person name="de Vries R.P."/>
            <person name="Gathman A."/>
            <person name="Goodell B."/>
            <person name="Henrissat B."/>
            <person name="Ihrmark K."/>
            <person name="Kauserud H."/>
            <person name="Kohler A."/>
            <person name="LaButti K."/>
            <person name="Lapidus A."/>
            <person name="Lavin J.L."/>
            <person name="Lee Y.-H."/>
            <person name="Lindquist E."/>
            <person name="Lilly W."/>
            <person name="Lucas S."/>
            <person name="Morin E."/>
            <person name="Murat C."/>
            <person name="Oguiza J.A."/>
            <person name="Park J."/>
            <person name="Pisabarro A.G."/>
            <person name="Riley R."/>
            <person name="Rosling A."/>
            <person name="Salamov A."/>
            <person name="Schmidt O."/>
            <person name="Schmutz J."/>
            <person name="Skrede I."/>
            <person name="Stenlid J."/>
            <person name="Wiebenga A."/>
            <person name="Xie X."/>
            <person name="Kuees U."/>
            <person name="Hibbett D.S."/>
            <person name="Hoffmeister D."/>
            <person name="Hoegberg N."/>
            <person name="Martin F."/>
            <person name="Grigoriev I.V."/>
            <person name="Watkinson S.C."/>
        </authorList>
    </citation>
    <scope>NUCLEOTIDE SEQUENCE [LARGE SCALE GENOMIC DNA]</scope>
    <source>
        <strain evidence="11">strain S7.3</strain>
    </source>
</reference>
<dbReference type="FunFam" id="2.40.70.10:FF:000115">
    <property type="entry name" value="Lysosomal aspartic protease"/>
    <property type="match status" value="1"/>
</dbReference>
<feature type="signal peptide" evidence="8">
    <location>
        <begin position="1"/>
        <end position="18"/>
    </location>
</feature>